<dbReference type="InterPro" id="IPR011055">
    <property type="entry name" value="Dup_hybrid_motif"/>
</dbReference>
<dbReference type="PANTHER" id="PTHR21666:SF270">
    <property type="entry name" value="MUREIN HYDROLASE ACTIVATOR ENVC"/>
    <property type="match status" value="1"/>
</dbReference>
<accession>A0ABN1M549</accession>
<protein>
    <submittedName>
        <fullName evidence="3">M23 family metallopeptidase</fullName>
    </submittedName>
</protein>
<comment type="caution">
    <text evidence="3">The sequence shown here is derived from an EMBL/GenBank/DDBJ whole genome shotgun (WGS) entry which is preliminary data.</text>
</comment>
<dbReference type="Pfam" id="PF01551">
    <property type="entry name" value="Peptidase_M23"/>
    <property type="match status" value="1"/>
</dbReference>
<organism evidence="3 4">
    <name type="scientific">Paraclostridium tenue</name>
    <dbReference type="NCBI Taxonomy" id="1737"/>
    <lineage>
        <taxon>Bacteria</taxon>
        <taxon>Bacillati</taxon>
        <taxon>Bacillota</taxon>
        <taxon>Clostridia</taxon>
        <taxon>Peptostreptococcales</taxon>
        <taxon>Peptostreptococcaceae</taxon>
        <taxon>Paraclostridium</taxon>
    </lineage>
</organism>
<dbReference type="EMBL" id="BAAACP010000009">
    <property type="protein sequence ID" value="GAA0864411.1"/>
    <property type="molecule type" value="Genomic_DNA"/>
</dbReference>
<keyword evidence="1" id="KW-1133">Transmembrane helix</keyword>
<feature type="transmembrane region" description="Helical" evidence="1">
    <location>
        <begin position="12"/>
        <end position="30"/>
    </location>
</feature>
<evidence type="ECO:0000256" key="1">
    <source>
        <dbReference type="SAM" id="Phobius"/>
    </source>
</evidence>
<name>A0ABN1M549_9FIRM</name>
<evidence type="ECO:0000313" key="4">
    <source>
        <dbReference type="Proteomes" id="UP001400965"/>
    </source>
</evidence>
<evidence type="ECO:0000259" key="2">
    <source>
        <dbReference type="Pfam" id="PF01551"/>
    </source>
</evidence>
<dbReference type="InterPro" id="IPR016047">
    <property type="entry name" value="M23ase_b-sheet_dom"/>
</dbReference>
<dbReference type="Gene3D" id="2.70.70.10">
    <property type="entry name" value="Glucose Permease (Domain IIA)"/>
    <property type="match status" value="1"/>
</dbReference>
<keyword evidence="4" id="KW-1185">Reference proteome</keyword>
<keyword evidence="1" id="KW-0812">Transmembrane</keyword>
<gene>
    <name evidence="3" type="ORF">GCM10008917_17780</name>
</gene>
<dbReference type="CDD" id="cd12797">
    <property type="entry name" value="M23_peptidase"/>
    <property type="match status" value="1"/>
</dbReference>
<feature type="domain" description="M23ase beta-sheet core" evidence="2">
    <location>
        <begin position="123"/>
        <end position="221"/>
    </location>
</feature>
<sequence>MKKKKLLEKDGFYLALFVCVCLVAIGGVWFTKNSVDNLATKSGFLNNKDKVAKGDEDEEIHLIEEEKKVVPTTTNSKENLEKAKEKEVSKQSESKLNYLGEKVIREYSEKEPSYSSTLDVWEIHKGLDVQAKKGSKVKALVSGKVTDIFEDQQHGVSVKIEAKDKVSVVYSNLDEKVYVKKGQEIKDGDVIGKVGNTTSVESLDAPHIHLTATKHGKSIDPMTLIK</sequence>
<proteinExistence type="predicted"/>
<dbReference type="SUPFAM" id="SSF51261">
    <property type="entry name" value="Duplicated hybrid motif"/>
    <property type="match status" value="1"/>
</dbReference>
<dbReference type="PANTHER" id="PTHR21666">
    <property type="entry name" value="PEPTIDASE-RELATED"/>
    <property type="match status" value="1"/>
</dbReference>
<dbReference type="InterPro" id="IPR050570">
    <property type="entry name" value="Cell_wall_metabolism_enzyme"/>
</dbReference>
<keyword evidence="1" id="KW-0472">Membrane</keyword>
<evidence type="ECO:0000313" key="3">
    <source>
        <dbReference type="EMBL" id="GAA0864411.1"/>
    </source>
</evidence>
<dbReference type="Proteomes" id="UP001400965">
    <property type="component" value="Unassembled WGS sequence"/>
</dbReference>
<reference evidence="3 4" key="1">
    <citation type="journal article" date="2019" name="Int. J. Syst. Evol. Microbiol.">
        <title>The Global Catalogue of Microorganisms (GCM) 10K type strain sequencing project: providing services to taxonomists for standard genome sequencing and annotation.</title>
        <authorList>
            <consortium name="The Broad Institute Genomics Platform"/>
            <consortium name="The Broad Institute Genome Sequencing Center for Infectious Disease"/>
            <person name="Wu L."/>
            <person name="Ma J."/>
        </authorList>
    </citation>
    <scope>NUCLEOTIDE SEQUENCE [LARGE SCALE GENOMIC DNA]</scope>
    <source>
        <strain evidence="3 4">JCM 6486</strain>
    </source>
</reference>
<dbReference type="RefSeq" id="WP_346045073.1">
    <property type="nucleotide sequence ID" value="NZ_BAAACP010000009.1"/>
</dbReference>